<keyword evidence="1" id="KW-0732">Signal</keyword>
<dbReference type="InterPro" id="IPR026444">
    <property type="entry name" value="Secre_tail"/>
</dbReference>
<gene>
    <name evidence="3" type="ORF">EQG79_21240</name>
</gene>
<evidence type="ECO:0000313" key="4">
    <source>
        <dbReference type="Proteomes" id="UP000290407"/>
    </source>
</evidence>
<feature type="signal peptide" evidence="1">
    <location>
        <begin position="1"/>
        <end position="28"/>
    </location>
</feature>
<accession>A0A4Q2UFV1</accession>
<sequence>MKNLYQRTRRCLLLTAASIWLATAWAHAQRVDSLMTKADVIVPFQGAVSVNGFIYYLADDGKTGYELWRTNGTTAGTQIVKDIRAGKSSAFISDSTFYYYADYNSSTGRYDISLTKLKNSLRAFRPFVLNNILYFWADDGVSGVELWRSDGTEAGTRLVADLIPGPISTGSQYDILVGSGGYLGGVNGGATSGGYFSSRFTANQNKLLFSSNSVSNVAWETDGTAAGTREINYQAVRYRVNSLNQMLVQNNQIYTLSSIYDKGRSYYSLLQDNGTAAPVPLVAGSSDYPDFVSASTRGVIYSTFKSDTKQSSFTLFRTNGSGNPNVLRQIVLPRPASGSRSQYAYNMNTADRQGLFLVYDLPSSPATGKGYYEIWRADPATDSIRQVKRYEFNQLSAQAFTKGDERFYTLYDGPASKLIVTHTADSTGGPFNRFTISALDNRTGALQVLDDNLSQWSIQSLRPDGKGAGTGGKWMIVSRKGTRDPYTVWLTDGRTKQVIKSVGAYDFGPAIYPTDAGLFGVGYISNYDKDRKLIGYKVDVWQLDSTAAGTVRVGQINNYPGGVGTVVSRNGTLYGLSGTILKLTSAPADSIRRLADVRNYGEITSVQVNNESVNSLLGTINGIQIGKRYNGDNLLAIDAAASPRQCLITAFPTTSSRDRLNNWNSRVIVLAPGKDSLMTLKRQASTSGYRGDISQIYYHTLQWVRDSTVVLQSGLVDSIRVRQPGIYQLSLRGVADGCSANSTFQVYNDLPKVQIQRRSSPASGGGAYLVATVSGGYPFNVNGTTPYYNSVWEYTAPDGAVKPIPGGQVYAAGKGIELSNVSIKDSELGTYSLKVTDYATSTAVSTLTVDAAAVGFNADASSAYDRKGACAGSPVSLSTTVTGGKAPYTVRWLVRGQVVSGLSGLNPTYTAVTSQTAVVNPDYTSYIAEITDADGRKVLSDDVLIPVYPAPMATLAASSSAITAGQSVTLTATSANYQYPTYAWAKDGAVVTGVAGRSLTATQAGVYSVTVGSGTPENCRTTLSTTLRAGAGRLPALEFGQPDAGLLVMPNPSDGLTRLNLTLPRPSSVSGAIVDQQGRTIHQWNDTRLLSAVNADIDLSAWPAGVYMIRIEAGGRVYTRKLVKK</sequence>
<dbReference type="InterPro" id="IPR013783">
    <property type="entry name" value="Ig-like_fold"/>
</dbReference>
<evidence type="ECO:0000313" key="3">
    <source>
        <dbReference type="EMBL" id="RYC67984.1"/>
    </source>
</evidence>
<evidence type="ECO:0000259" key="2">
    <source>
        <dbReference type="Pfam" id="PF18962"/>
    </source>
</evidence>
<dbReference type="EMBL" id="SBLB01000006">
    <property type="protein sequence ID" value="RYC67984.1"/>
    <property type="molecule type" value="Genomic_DNA"/>
</dbReference>
<dbReference type="Proteomes" id="UP000290407">
    <property type="component" value="Unassembled WGS sequence"/>
</dbReference>
<dbReference type="Gene3D" id="2.60.40.10">
    <property type="entry name" value="Immunoglobulins"/>
    <property type="match status" value="1"/>
</dbReference>
<keyword evidence="4" id="KW-1185">Reference proteome</keyword>
<proteinExistence type="predicted"/>
<dbReference type="NCBIfam" id="TIGR04183">
    <property type="entry name" value="Por_Secre_tail"/>
    <property type="match status" value="1"/>
</dbReference>
<dbReference type="Pfam" id="PF18962">
    <property type="entry name" value="Por_Secre_tail"/>
    <property type="match status" value="1"/>
</dbReference>
<feature type="domain" description="Secretion system C-terminal sorting" evidence="2">
    <location>
        <begin position="1049"/>
        <end position="1123"/>
    </location>
</feature>
<comment type="caution">
    <text evidence="3">The sequence shown here is derived from an EMBL/GenBank/DDBJ whole genome shotgun (WGS) entry which is preliminary data.</text>
</comment>
<evidence type="ECO:0000256" key="1">
    <source>
        <dbReference type="SAM" id="SignalP"/>
    </source>
</evidence>
<dbReference type="AlphaFoldDB" id="A0A4Q2UFV1"/>
<reference evidence="3 4" key="1">
    <citation type="submission" date="2019-01" db="EMBL/GenBank/DDBJ databases">
        <title>Spirosoma flava sp. nov., a propanil-degrading bacterium isolated from herbicide-contaminated soil.</title>
        <authorList>
            <person name="Zhang L."/>
            <person name="Jiang J.-D."/>
        </authorList>
    </citation>
    <scope>NUCLEOTIDE SEQUENCE [LARGE SCALE GENOMIC DNA]</scope>
    <source>
        <strain evidence="3 4">TY50</strain>
    </source>
</reference>
<name>A0A4Q2UFV1_9BACT</name>
<feature type="chain" id="PRO_5020435933" evidence="1">
    <location>
        <begin position="29"/>
        <end position="1125"/>
    </location>
</feature>
<protein>
    <submittedName>
        <fullName evidence="3">T9SS type A sorting domain-containing protein</fullName>
    </submittedName>
</protein>
<organism evidence="3 4">
    <name type="scientific">Spirosoma sordidisoli</name>
    <dbReference type="NCBI Taxonomy" id="2502893"/>
    <lineage>
        <taxon>Bacteria</taxon>
        <taxon>Pseudomonadati</taxon>
        <taxon>Bacteroidota</taxon>
        <taxon>Cytophagia</taxon>
        <taxon>Cytophagales</taxon>
        <taxon>Cytophagaceae</taxon>
        <taxon>Spirosoma</taxon>
    </lineage>
</organism>
<dbReference type="RefSeq" id="WP_129603807.1">
    <property type="nucleotide sequence ID" value="NZ_SBLB01000006.1"/>
</dbReference>